<proteinExistence type="predicted"/>
<protein>
    <submittedName>
        <fullName evidence="1">Uncharacterized protein</fullName>
    </submittedName>
</protein>
<dbReference type="SUPFAM" id="SSF52540">
    <property type="entry name" value="P-loop containing nucleoside triphosphate hydrolases"/>
    <property type="match status" value="1"/>
</dbReference>
<gene>
    <name evidence="1" type="ORF">LCGC14_2577830</name>
</gene>
<dbReference type="Gene3D" id="3.40.50.300">
    <property type="entry name" value="P-loop containing nucleotide triphosphate hydrolases"/>
    <property type="match status" value="1"/>
</dbReference>
<name>A0A0F9B397_9ZZZZ</name>
<dbReference type="EMBL" id="LAZR01042957">
    <property type="protein sequence ID" value="KKL08242.1"/>
    <property type="molecule type" value="Genomic_DNA"/>
</dbReference>
<comment type="caution">
    <text evidence="1">The sequence shown here is derived from an EMBL/GenBank/DDBJ whole genome shotgun (WGS) entry which is preliminary data.</text>
</comment>
<dbReference type="AlphaFoldDB" id="A0A0F9B397"/>
<accession>A0A0F9B397</accession>
<evidence type="ECO:0000313" key="1">
    <source>
        <dbReference type="EMBL" id="KKL08242.1"/>
    </source>
</evidence>
<reference evidence="1" key="1">
    <citation type="journal article" date="2015" name="Nature">
        <title>Complex archaea that bridge the gap between prokaryotes and eukaryotes.</title>
        <authorList>
            <person name="Spang A."/>
            <person name="Saw J.H."/>
            <person name="Jorgensen S.L."/>
            <person name="Zaremba-Niedzwiedzka K."/>
            <person name="Martijn J."/>
            <person name="Lind A.E."/>
            <person name="van Eijk R."/>
            <person name="Schleper C."/>
            <person name="Guy L."/>
            <person name="Ettema T.J."/>
        </authorList>
    </citation>
    <scope>NUCLEOTIDE SEQUENCE</scope>
</reference>
<sequence>MAGIVVDGCDGSGKTTLIRTLRDYFHWPVVHVVQPHKPDILQMMKLIECAPVIFDRFHWSPVVYGAALRKGPELAPYDLWALDGMLMNRGFINVYCETDINTMLINNKKEEQLWEAVRKKSSVTRIVHEYRLLEQANQLICYSYDYQAETTDTLLDLIRTMVGFEGPARVQGHPKPTTWFVGDERADKGRGGISIPFYDIGISNKLVSGTLLYQALVENNLTWNKRVALSNSAGEDLQTVYSQLGEPAMVVALGRVAARRLADARLPARYVPHPQWWRRFNHHDPKGYTTAIREAVL</sequence>
<dbReference type="InterPro" id="IPR027417">
    <property type="entry name" value="P-loop_NTPase"/>
</dbReference>
<organism evidence="1">
    <name type="scientific">marine sediment metagenome</name>
    <dbReference type="NCBI Taxonomy" id="412755"/>
    <lineage>
        <taxon>unclassified sequences</taxon>
        <taxon>metagenomes</taxon>
        <taxon>ecological metagenomes</taxon>
    </lineage>
</organism>